<protein>
    <submittedName>
        <fullName evidence="1">Uncharacterized protein</fullName>
    </submittedName>
</protein>
<dbReference type="InParanoid" id="G0NQI7"/>
<dbReference type="HOGENOM" id="CLU_2529441_0_0_1"/>
<dbReference type="Proteomes" id="UP000008068">
    <property type="component" value="Unassembled WGS sequence"/>
</dbReference>
<keyword evidence="2" id="KW-1185">Reference proteome</keyword>
<organism evidence="2">
    <name type="scientific">Caenorhabditis brenneri</name>
    <name type="common">Nematode worm</name>
    <dbReference type="NCBI Taxonomy" id="135651"/>
    <lineage>
        <taxon>Eukaryota</taxon>
        <taxon>Metazoa</taxon>
        <taxon>Ecdysozoa</taxon>
        <taxon>Nematoda</taxon>
        <taxon>Chromadorea</taxon>
        <taxon>Rhabditida</taxon>
        <taxon>Rhabditina</taxon>
        <taxon>Rhabditomorpha</taxon>
        <taxon>Rhabditoidea</taxon>
        <taxon>Rhabditidae</taxon>
        <taxon>Peloderinae</taxon>
        <taxon>Caenorhabditis</taxon>
    </lineage>
</organism>
<evidence type="ECO:0000313" key="1">
    <source>
        <dbReference type="EMBL" id="EGT35806.1"/>
    </source>
</evidence>
<evidence type="ECO:0000313" key="2">
    <source>
        <dbReference type="Proteomes" id="UP000008068"/>
    </source>
</evidence>
<gene>
    <name evidence="1" type="ORF">CAEBREN_16561</name>
</gene>
<name>G0NQI7_CAEBE</name>
<proteinExistence type="predicted"/>
<sequence>MAQQENRNPAIDRFIEDIERDVELVRQRICNNQYRSQGPRERDAHHLALLLTTLAIARAMVVANVEEQMALLNLNNPGPEGNAN</sequence>
<dbReference type="EMBL" id="GL379926">
    <property type="protein sequence ID" value="EGT35806.1"/>
    <property type="molecule type" value="Genomic_DNA"/>
</dbReference>
<reference evidence="2" key="1">
    <citation type="submission" date="2011-07" db="EMBL/GenBank/DDBJ databases">
        <authorList>
            <consortium name="Caenorhabditis brenneri Sequencing and Analysis Consortium"/>
            <person name="Wilson R.K."/>
        </authorList>
    </citation>
    <scope>NUCLEOTIDE SEQUENCE [LARGE SCALE GENOMIC DNA]</scope>
    <source>
        <strain evidence="2">PB2801</strain>
    </source>
</reference>
<dbReference type="AlphaFoldDB" id="G0NQI7"/>
<accession>G0NQI7</accession>